<name>A0A642VCG8_9ASCO</name>
<feature type="transmembrane region" description="Helical" evidence="12">
    <location>
        <begin position="191"/>
        <end position="208"/>
    </location>
</feature>
<comment type="caution">
    <text evidence="13">The sequence shown here is derived from an EMBL/GenBank/DDBJ whole genome shotgun (WGS) entry which is preliminary data.</text>
</comment>
<dbReference type="InterPro" id="IPR000537">
    <property type="entry name" value="UbiA_prenyltransferase"/>
</dbReference>
<keyword evidence="3 11" id="KW-0808">Transferase</keyword>
<dbReference type="GO" id="GO:0031966">
    <property type="term" value="C:mitochondrial membrane"/>
    <property type="evidence" value="ECO:0007669"/>
    <property type="project" value="UniProtKB-SubCell"/>
</dbReference>
<feature type="transmembrane region" description="Helical" evidence="12">
    <location>
        <begin position="163"/>
        <end position="185"/>
    </location>
</feature>
<protein>
    <recommendedName>
        <fullName evidence="2 11">Protoheme IX farnesyltransferase, mitochondrial</fullName>
        <ecNumber evidence="11">2.5.1.-</ecNumber>
    </recommendedName>
    <alternativeName>
        <fullName evidence="10 11">Heme O synthase</fullName>
    </alternativeName>
</protein>
<feature type="transmembrane region" description="Helical" evidence="12">
    <location>
        <begin position="122"/>
        <end position="142"/>
    </location>
</feature>
<comment type="similarity">
    <text evidence="11">Belongs to the ubiA prenyltransferase family.</text>
</comment>
<feature type="transmembrane region" description="Helical" evidence="12">
    <location>
        <begin position="215"/>
        <end position="233"/>
    </location>
</feature>
<dbReference type="GO" id="GO:0008495">
    <property type="term" value="F:protoheme IX farnesyltransferase activity"/>
    <property type="evidence" value="ECO:0007669"/>
    <property type="project" value="InterPro"/>
</dbReference>
<dbReference type="Proteomes" id="UP000761534">
    <property type="component" value="Unassembled WGS sequence"/>
</dbReference>
<evidence type="ECO:0000256" key="2">
    <source>
        <dbReference type="ARBA" id="ARBA00016335"/>
    </source>
</evidence>
<evidence type="ECO:0000256" key="11">
    <source>
        <dbReference type="PIRNR" id="PIRNR001773"/>
    </source>
</evidence>
<evidence type="ECO:0000256" key="5">
    <source>
        <dbReference type="ARBA" id="ARBA00022946"/>
    </source>
</evidence>
<keyword evidence="7 11" id="KW-0496">Mitochondrion</keyword>
<dbReference type="InterPro" id="IPR016315">
    <property type="entry name" value="Protohaem_IX_farnesylTrfase_mt"/>
</dbReference>
<organism evidence="13 14">
    <name type="scientific">Trichomonascus ciferrii</name>
    <dbReference type="NCBI Taxonomy" id="44093"/>
    <lineage>
        <taxon>Eukaryota</taxon>
        <taxon>Fungi</taxon>
        <taxon>Dikarya</taxon>
        <taxon>Ascomycota</taxon>
        <taxon>Saccharomycotina</taxon>
        <taxon>Dipodascomycetes</taxon>
        <taxon>Dipodascales</taxon>
        <taxon>Trichomonascaceae</taxon>
        <taxon>Trichomonascus</taxon>
        <taxon>Trichomonascus ciferrii complex</taxon>
    </lineage>
</organism>
<comment type="function">
    <text evidence="11">Converts protoheme IX and farnesyl diphosphate to heme O.</text>
</comment>
<evidence type="ECO:0000256" key="12">
    <source>
        <dbReference type="SAM" id="Phobius"/>
    </source>
</evidence>
<keyword evidence="8 11" id="KW-0350">Heme biosynthesis</keyword>
<feature type="transmembrane region" description="Helical" evidence="12">
    <location>
        <begin position="355"/>
        <end position="374"/>
    </location>
</feature>
<evidence type="ECO:0000256" key="1">
    <source>
        <dbReference type="ARBA" id="ARBA00004225"/>
    </source>
</evidence>
<dbReference type="VEuPathDB" id="FungiDB:TRICI_001358"/>
<keyword evidence="14" id="KW-1185">Reference proteome</keyword>
<feature type="transmembrane region" description="Helical" evidence="12">
    <location>
        <begin position="314"/>
        <end position="334"/>
    </location>
</feature>
<dbReference type="PROSITE" id="PS00943">
    <property type="entry name" value="UBIA"/>
    <property type="match status" value="1"/>
</dbReference>
<feature type="transmembrane region" description="Helical" evidence="12">
    <location>
        <begin position="245"/>
        <end position="263"/>
    </location>
</feature>
<dbReference type="InterPro" id="IPR006369">
    <property type="entry name" value="Protohaem_IX_farnesylTrfase"/>
</dbReference>
<accession>A0A642VCG8</accession>
<keyword evidence="4 12" id="KW-0812">Transmembrane</keyword>
<reference evidence="13" key="1">
    <citation type="journal article" date="2019" name="G3 (Bethesda)">
        <title>Genome Assemblies of Two Rare Opportunistic Yeast Pathogens: Diutina rugosa (syn. Candida rugosa) and Trichomonascus ciferrii (syn. Candida ciferrii).</title>
        <authorList>
            <person name="Mixao V."/>
            <person name="Saus E."/>
            <person name="Hansen A.P."/>
            <person name="Lass-Florl C."/>
            <person name="Gabaldon T."/>
        </authorList>
    </citation>
    <scope>NUCLEOTIDE SEQUENCE</scope>
    <source>
        <strain evidence="13">CBS 4856</strain>
    </source>
</reference>
<evidence type="ECO:0000256" key="10">
    <source>
        <dbReference type="ARBA" id="ARBA00030253"/>
    </source>
</evidence>
<dbReference type="EC" id="2.5.1.-" evidence="11"/>
<evidence type="ECO:0000256" key="4">
    <source>
        <dbReference type="ARBA" id="ARBA00022692"/>
    </source>
</evidence>
<dbReference type="NCBIfam" id="TIGR01473">
    <property type="entry name" value="cyoE_ctaB"/>
    <property type="match status" value="1"/>
</dbReference>
<feature type="transmembrane region" description="Helical" evidence="12">
    <location>
        <begin position="291"/>
        <end position="308"/>
    </location>
</feature>
<dbReference type="AlphaFoldDB" id="A0A642VCG8"/>
<proteinExistence type="inferred from homology"/>
<dbReference type="FunFam" id="1.10.357.140:FF:000004">
    <property type="entry name" value="Protoheme IX farnesyltransferase, mitochondrial"/>
    <property type="match status" value="1"/>
</dbReference>
<evidence type="ECO:0000256" key="6">
    <source>
        <dbReference type="ARBA" id="ARBA00022989"/>
    </source>
</evidence>
<keyword evidence="6 12" id="KW-1133">Transmembrane helix</keyword>
<dbReference type="PANTHER" id="PTHR43448:SF2">
    <property type="entry name" value="PROTOHEME IX FARNESYLTRANSFERASE, MITOCHONDRIAL"/>
    <property type="match status" value="1"/>
</dbReference>
<dbReference type="EMBL" id="SWFS01000097">
    <property type="protein sequence ID" value="KAA8916495.1"/>
    <property type="molecule type" value="Genomic_DNA"/>
</dbReference>
<evidence type="ECO:0000256" key="8">
    <source>
        <dbReference type="ARBA" id="ARBA00023133"/>
    </source>
</evidence>
<dbReference type="InterPro" id="IPR030470">
    <property type="entry name" value="UbiA_prenylTrfase_CS"/>
</dbReference>
<dbReference type="HAMAP" id="MF_00154">
    <property type="entry name" value="CyoE_CtaB"/>
    <property type="match status" value="1"/>
</dbReference>
<dbReference type="CDD" id="cd13957">
    <property type="entry name" value="PT_UbiA_Cox10"/>
    <property type="match status" value="1"/>
</dbReference>
<dbReference type="Pfam" id="PF01040">
    <property type="entry name" value="UbiA"/>
    <property type="match status" value="1"/>
</dbReference>
<evidence type="ECO:0000256" key="7">
    <source>
        <dbReference type="ARBA" id="ARBA00023128"/>
    </source>
</evidence>
<gene>
    <name evidence="13" type="ORF">TRICI_001358</name>
</gene>
<sequence>MGAIQMRSINQWTTRRASTTAAQGTLNFLSNSQLLLIRQNSTKNTQQQSSSSATTEQVVNPFVQKTLTCQSETGTKTRRKRKTKAWYAPYLALTKPRLTALVVLSAMSAYSLAPCETTLSQLTFLTIGTTLASGSANAINMAREHVFDGMMTRTRTRPVVRGLLSPRLAFLFAGVSGTVGVLALYFGVNPIVAALGAANIGLYGGLYTSMKRKTIANTWAGAIVGAIPPLMGWAASTGNLNDPGAWTLAALLYAWQFPHFMSLSHGIREEYRRAGHVMACWTNPALNARVALRYSIVMFPICFAMSYYGVTDWVFVLDSAILNTWLTYGAYIFWKEQRYNTKPVSTSGKGSGSARILFWGSVWHLPGVLVLAMLHKKGQWDWLFGKKDEETF</sequence>
<evidence type="ECO:0000256" key="3">
    <source>
        <dbReference type="ARBA" id="ARBA00022679"/>
    </source>
</evidence>
<dbReference type="GO" id="GO:0006784">
    <property type="term" value="P:heme A biosynthetic process"/>
    <property type="evidence" value="ECO:0007669"/>
    <property type="project" value="TreeGrafter"/>
</dbReference>
<dbReference type="PIRSF" id="PIRSF001773">
    <property type="entry name" value="COX10"/>
    <property type="match status" value="1"/>
</dbReference>
<feature type="transmembrane region" description="Helical" evidence="12">
    <location>
        <begin position="86"/>
        <end position="110"/>
    </location>
</feature>
<evidence type="ECO:0000313" key="14">
    <source>
        <dbReference type="Proteomes" id="UP000761534"/>
    </source>
</evidence>
<keyword evidence="9 11" id="KW-0472">Membrane</keyword>
<evidence type="ECO:0000313" key="13">
    <source>
        <dbReference type="EMBL" id="KAA8916495.1"/>
    </source>
</evidence>
<dbReference type="InterPro" id="IPR044878">
    <property type="entry name" value="UbiA_sf"/>
</dbReference>
<dbReference type="OrthoDB" id="5211at2759"/>
<dbReference type="PANTHER" id="PTHR43448">
    <property type="entry name" value="PROTOHEME IX FARNESYLTRANSFERASE, MITOCHONDRIAL"/>
    <property type="match status" value="1"/>
</dbReference>
<keyword evidence="5" id="KW-0809">Transit peptide</keyword>
<evidence type="ECO:0000256" key="9">
    <source>
        <dbReference type="ARBA" id="ARBA00023136"/>
    </source>
</evidence>
<dbReference type="Gene3D" id="1.10.357.140">
    <property type="entry name" value="UbiA prenyltransferase"/>
    <property type="match status" value="1"/>
</dbReference>
<comment type="subcellular location">
    <subcellularLocation>
        <location evidence="1">Mitochondrion membrane</location>
        <topology evidence="1">Multi-pass membrane protein</topology>
    </subcellularLocation>
</comment>